<dbReference type="EMBL" id="LR798281">
    <property type="protein sequence ID" value="CAB5220150.1"/>
    <property type="molecule type" value="Genomic_DNA"/>
</dbReference>
<feature type="region of interest" description="Disordered" evidence="1">
    <location>
        <begin position="41"/>
        <end position="65"/>
    </location>
</feature>
<dbReference type="CDD" id="cd00085">
    <property type="entry name" value="HNHc"/>
    <property type="match status" value="1"/>
</dbReference>
<gene>
    <name evidence="2" type="ORF">UFOVP232_64</name>
</gene>
<reference evidence="2" key="1">
    <citation type="submission" date="2020-05" db="EMBL/GenBank/DDBJ databases">
        <authorList>
            <person name="Chiriac C."/>
            <person name="Salcher M."/>
            <person name="Ghai R."/>
            <person name="Kavagutti S V."/>
        </authorList>
    </citation>
    <scope>NUCLEOTIDE SEQUENCE</scope>
</reference>
<feature type="compositionally biased region" description="Basic and acidic residues" evidence="1">
    <location>
        <begin position="41"/>
        <end position="50"/>
    </location>
</feature>
<evidence type="ECO:0000313" key="2">
    <source>
        <dbReference type="EMBL" id="CAB5220150.1"/>
    </source>
</evidence>
<protein>
    <submittedName>
        <fullName evidence="2">HNHc domain containing protein</fullName>
    </submittedName>
</protein>
<evidence type="ECO:0000256" key="1">
    <source>
        <dbReference type="SAM" id="MobiDB-lite"/>
    </source>
</evidence>
<proteinExistence type="predicted"/>
<dbReference type="InterPro" id="IPR003615">
    <property type="entry name" value="HNH_nuc"/>
</dbReference>
<organism evidence="2">
    <name type="scientific">uncultured Caudovirales phage</name>
    <dbReference type="NCBI Taxonomy" id="2100421"/>
    <lineage>
        <taxon>Viruses</taxon>
        <taxon>Duplodnaviria</taxon>
        <taxon>Heunggongvirae</taxon>
        <taxon>Uroviricota</taxon>
        <taxon>Caudoviricetes</taxon>
        <taxon>Peduoviridae</taxon>
        <taxon>Maltschvirus</taxon>
        <taxon>Maltschvirus maltsch</taxon>
    </lineage>
</organism>
<name>A0A6J7WQV4_9CAUD</name>
<sequence length="83" mass="8978">MPRDYKKEYANYQGKPEQIANRAERNAARAAMAKKGVVHKGDGLDVDHKTPIVKGGGNGAGNLRAIPKSANRSFARTRNAGMK</sequence>
<accession>A0A6J7WQV4</accession>